<dbReference type="EMBL" id="UAWN01000011">
    <property type="protein sequence ID" value="SQC14075.1"/>
    <property type="molecule type" value="Genomic_DNA"/>
</dbReference>
<dbReference type="AlphaFoldDB" id="A0A2X3D033"/>
<organism evidence="2 3">
    <name type="scientific">Klebsiella pneumoniae</name>
    <dbReference type="NCBI Taxonomy" id="573"/>
    <lineage>
        <taxon>Bacteria</taxon>
        <taxon>Pseudomonadati</taxon>
        <taxon>Pseudomonadota</taxon>
        <taxon>Gammaproteobacteria</taxon>
        <taxon>Enterobacterales</taxon>
        <taxon>Enterobacteriaceae</taxon>
        <taxon>Klebsiella/Raoultella group</taxon>
        <taxon>Klebsiella</taxon>
        <taxon>Klebsiella pneumoniae complex</taxon>
    </lineage>
</organism>
<feature type="signal peptide" evidence="1">
    <location>
        <begin position="1"/>
        <end position="19"/>
    </location>
</feature>
<evidence type="ECO:0000256" key="1">
    <source>
        <dbReference type="SAM" id="SignalP"/>
    </source>
</evidence>
<reference evidence="2 3" key="1">
    <citation type="submission" date="2018-06" db="EMBL/GenBank/DDBJ databases">
        <authorList>
            <consortium name="Pathogen Informatics"/>
            <person name="Doyle S."/>
        </authorList>
    </citation>
    <scope>NUCLEOTIDE SEQUENCE [LARGE SCALE GENOMIC DNA]</scope>
    <source>
        <strain evidence="2 3">NCTC9128</strain>
    </source>
</reference>
<evidence type="ECO:0000313" key="2">
    <source>
        <dbReference type="EMBL" id="SQC14075.1"/>
    </source>
</evidence>
<accession>A0A2X3D033</accession>
<sequence length="57" mass="5704">MKGKYKAAIALVVSSGVIAANPAVDANPLGADAGGHLAARGTRISLQESPRLTRSAC</sequence>
<protein>
    <submittedName>
        <fullName evidence="2">Uncharacterized protein</fullName>
    </submittedName>
</protein>
<feature type="chain" id="PRO_5015898780" evidence="1">
    <location>
        <begin position="20"/>
        <end position="57"/>
    </location>
</feature>
<evidence type="ECO:0000313" key="3">
    <source>
        <dbReference type="Proteomes" id="UP000251088"/>
    </source>
</evidence>
<dbReference type="Proteomes" id="UP000251088">
    <property type="component" value="Unassembled WGS sequence"/>
</dbReference>
<name>A0A2X3D033_KLEPN</name>
<proteinExistence type="predicted"/>
<gene>
    <name evidence="2" type="ORF">NCTC9128_02157</name>
</gene>
<keyword evidence="1" id="KW-0732">Signal</keyword>